<name>A0ABV3GE77_MICGL</name>
<gene>
    <name evidence="1" type="ORF">AB0I59_14995</name>
</gene>
<evidence type="ECO:0000313" key="2">
    <source>
        <dbReference type="Proteomes" id="UP001551675"/>
    </source>
</evidence>
<keyword evidence="2" id="KW-1185">Reference proteome</keyword>
<dbReference type="EMBL" id="JBFALK010000007">
    <property type="protein sequence ID" value="MEV0969943.1"/>
    <property type="molecule type" value="Genomic_DNA"/>
</dbReference>
<dbReference type="Proteomes" id="UP001551675">
    <property type="component" value="Unassembled WGS sequence"/>
</dbReference>
<sequence length="253" mass="27629">MNGETRRVEEATPVAGHMAHPALDYYLIFPEAWDGDPSAQPSGIAVEEFMLADDHTATGLANAVWTAADGDWWSSAAFSRAIRADPRLRVRVVPVRRGDAETAYRRLGAGALPDEATLRTRFHDHAALPGSPPLRFAPPEVPEGFHEKRVYRILFADAPREDQVAHLRQVWGMTLADHVAGPQARVLGTARRRVAGDVFTWDLRRIGAGVASSIDLTACLGDPPGDAVGALLRELMTITRYQGLIPVTIERLS</sequence>
<proteinExistence type="predicted"/>
<comment type="caution">
    <text evidence="1">The sequence shown here is derived from an EMBL/GenBank/DDBJ whole genome shotgun (WGS) entry which is preliminary data.</text>
</comment>
<reference evidence="1 2" key="1">
    <citation type="submission" date="2024-06" db="EMBL/GenBank/DDBJ databases">
        <title>The Natural Products Discovery Center: Release of the First 8490 Sequenced Strains for Exploring Actinobacteria Biosynthetic Diversity.</title>
        <authorList>
            <person name="Kalkreuter E."/>
            <person name="Kautsar S.A."/>
            <person name="Yang D."/>
            <person name="Bader C.D."/>
            <person name="Teijaro C.N."/>
            <person name="Fluegel L."/>
            <person name="Davis C.M."/>
            <person name="Simpson J.R."/>
            <person name="Lauterbach L."/>
            <person name="Steele A.D."/>
            <person name="Gui C."/>
            <person name="Meng S."/>
            <person name="Li G."/>
            <person name="Viehrig K."/>
            <person name="Ye F."/>
            <person name="Su P."/>
            <person name="Kiefer A.F."/>
            <person name="Nichols A."/>
            <person name="Cepeda A.J."/>
            <person name="Yan W."/>
            <person name="Fan B."/>
            <person name="Jiang Y."/>
            <person name="Adhikari A."/>
            <person name="Zheng C.-J."/>
            <person name="Schuster L."/>
            <person name="Cowan T.M."/>
            <person name="Smanski M.J."/>
            <person name="Chevrette M.G."/>
            <person name="De Carvalho L.P.S."/>
            <person name="Shen B."/>
        </authorList>
    </citation>
    <scope>NUCLEOTIDE SEQUENCE [LARGE SCALE GENOMIC DNA]</scope>
    <source>
        <strain evidence="1 2">NPDC050100</strain>
    </source>
</reference>
<organism evidence="1 2">
    <name type="scientific">Microtetraspora glauca</name>
    <dbReference type="NCBI Taxonomy" id="1996"/>
    <lineage>
        <taxon>Bacteria</taxon>
        <taxon>Bacillati</taxon>
        <taxon>Actinomycetota</taxon>
        <taxon>Actinomycetes</taxon>
        <taxon>Streptosporangiales</taxon>
        <taxon>Streptosporangiaceae</taxon>
        <taxon>Microtetraspora</taxon>
    </lineage>
</organism>
<evidence type="ECO:0000313" key="1">
    <source>
        <dbReference type="EMBL" id="MEV0969943.1"/>
    </source>
</evidence>
<protein>
    <submittedName>
        <fullName evidence="1">Uncharacterized protein</fullName>
    </submittedName>
</protein>
<accession>A0ABV3GE77</accession>
<dbReference type="RefSeq" id="WP_358133013.1">
    <property type="nucleotide sequence ID" value="NZ_JBFALK010000007.1"/>
</dbReference>